<feature type="region of interest" description="Disordered" evidence="4">
    <location>
        <begin position="1"/>
        <end position="26"/>
    </location>
</feature>
<dbReference type="GO" id="GO:0008270">
    <property type="term" value="F:zinc ion binding"/>
    <property type="evidence" value="ECO:0007669"/>
    <property type="project" value="UniProtKB-KW"/>
</dbReference>
<dbReference type="Gene3D" id="3.30.40.10">
    <property type="entry name" value="Zinc/RING finger domain, C3HC4 (zinc finger)"/>
    <property type="match status" value="1"/>
</dbReference>
<organism evidence="5 6">
    <name type="scientific">Acanthoscelides obtectus</name>
    <name type="common">Bean weevil</name>
    <name type="synonym">Bruchus obtectus</name>
    <dbReference type="NCBI Taxonomy" id="200917"/>
    <lineage>
        <taxon>Eukaryota</taxon>
        <taxon>Metazoa</taxon>
        <taxon>Ecdysozoa</taxon>
        <taxon>Arthropoda</taxon>
        <taxon>Hexapoda</taxon>
        <taxon>Insecta</taxon>
        <taxon>Pterygota</taxon>
        <taxon>Neoptera</taxon>
        <taxon>Endopterygota</taxon>
        <taxon>Coleoptera</taxon>
        <taxon>Polyphaga</taxon>
        <taxon>Cucujiformia</taxon>
        <taxon>Chrysomeloidea</taxon>
        <taxon>Chrysomelidae</taxon>
        <taxon>Bruchinae</taxon>
        <taxon>Bruchini</taxon>
        <taxon>Acanthoscelides</taxon>
    </lineage>
</organism>
<sequence>MKKRIKNPAKRKVLQESDKSSSEESNELEWYCIICCDAYSNSAPGENWIECRDCKNWTHSPCPEDEDSLSFVCSNCYSDQSCVE</sequence>
<dbReference type="InterPro" id="IPR011011">
    <property type="entry name" value="Znf_FYVE_PHD"/>
</dbReference>
<evidence type="ECO:0000256" key="2">
    <source>
        <dbReference type="ARBA" id="ARBA00022771"/>
    </source>
</evidence>
<keyword evidence="2" id="KW-0863">Zinc-finger</keyword>
<dbReference type="InterPro" id="IPR019786">
    <property type="entry name" value="Zinc_finger_PHD-type_CS"/>
</dbReference>
<evidence type="ECO:0000256" key="1">
    <source>
        <dbReference type="ARBA" id="ARBA00022723"/>
    </source>
</evidence>
<proteinExistence type="predicted"/>
<feature type="compositionally biased region" description="Basic and acidic residues" evidence="4">
    <location>
        <begin position="13"/>
        <end position="22"/>
    </location>
</feature>
<evidence type="ECO:0000313" key="5">
    <source>
        <dbReference type="EMBL" id="CAH1963361.1"/>
    </source>
</evidence>
<dbReference type="PROSITE" id="PS01359">
    <property type="entry name" value="ZF_PHD_1"/>
    <property type="match status" value="1"/>
</dbReference>
<keyword evidence="1" id="KW-0479">Metal-binding</keyword>
<dbReference type="EMBL" id="CAKOFQ010006707">
    <property type="protein sequence ID" value="CAH1963361.1"/>
    <property type="molecule type" value="Genomic_DNA"/>
</dbReference>
<dbReference type="OrthoDB" id="6775634at2759"/>
<name>A0A9P0P1Q9_ACAOB</name>
<keyword evidence="3" id="KW-0862">Zinc</keyword>
<evidence type="ECO:0000256" key="4">
    <source>
        <dbReference type="SAM" id="MobiDB-lite"/>
    </source>
</evidence>
<gene>
    <name evidence="5" type="ORF">ACAOBT_LOCUS5159</name>
</gene>
<feature type="compositionally biased region" description="Basic residues" evidence="4">
    <location>
        <begin position="1"/>
        <end position="12"/>
    </location>
</feature>
<comment type="caution">
    <text evidence="5">The sequence shown here is derived from an EMBL/GenBank/DDBJ whole genome shotgun (WGS) entry which is preliminary data.</text>
</comment>
<dbReference type="SUPFAM" id="SSF57903">
    <property type="entry name" value="FYVE/PHD zinc finger"/>
    <property type="match status" value="1"/>
</dbReference>
<accession>A0A9P0P1Q9</accession>
<protein>
    <recommendedName>
        <fullName evidence="7">PHD-type domain-containing protein</fullName>
    </recommendedName>
</protein>
<evidence type="ECO:0008006" key="7">
    <source>
        <dbReference type="Google" id="ProtNLM"/>
    </source>
</evidence>
<reference evidence="5" key="1">
    <citation type="submission" date="2022-03" db="EMBL/GenBank/DDBJ databases">
        <authorList>
            <person name="Sayadi A."/>
        </authorList>
    </citation>
    <scope>NUCLEOTIDE SEQUENCE</scope>
</reference>
<keyword evidence="6" id="KW-1185">Reference proteome</keyword>
<dbReference type="AlphaFoldDB" id="A0A9P0P1Q9"/>
<dbReference type="Proteomes" id="UP001152888">
    <property type="component" value="Unassembled WGS sequence"/>
</dbReference>
<evidence type="ECO:0000256" key="3">
    <source>
        <dbReference type="ARBA" id="ARBA00022833"/>
    </source>
</evidence>
<dbReference type="InterPro" id="IPR013083">
    <property type="entry name" value="Znf_RING/FYVE/PHD"/>
</dbReference>
<evidence type="ECO:0000313" key="6">
    <source>
        <dbReference type="Proteomes" id="UP001152888"/>
    </source>
</evidence>